<evidence type="ECO:0000313" key="8">
    <source>
        <dbReference type="EMBL" id="KRN49954.1"/>
    </source>
</evidence>
<evidence type="ECO:0000256" key="4">
    <source>
        <dbReference type="ARBA" id="ARBA00022692"/>
    </source>
</evidence>
<feature type="transmembrane region" description="Helical" evidence="7">
    <location>
        <begin position="117"/>
        <end position="138"/>
    </location>
</feature>
<dbReference type="PROSITE" id="PS01311">
    <property type="entry name" value="LGT"/>
    <property type="match status" value="1"/>
</dbReference>
<sequence length="267" mass="30421">MKLFPNFHTLVSIGGFNIRYYAVCILLGALFAYQLGRYRFKKLGYAPNILSDYFFGVMVTGIIGARIWYVIFMWKELYASHPEDIIAIWHGGLAIQGGLFTGLIYSVYYFKKHQIDFFVAGDAIMPGVLIAQACGRWGNFFNQEAFGGEVSLSFLKGLHLPSFIVNHMYIEGAYHHPTFLYESVGNVILFLLIILVVKRISKKNGIQFFSYFVGYGIVRFFVEGMRTDSLMLGSLRMAQIISLIFIVCGIAGILYIHFKREDKQVDE</sequence>
<comment type="subcellular location">
    <subcellularLocation>
        <location evidence="7">Cell membrane</location>
        <topology evidence="7">Multi-pass membrane protein</topology>
    </subcellularLocation>
</comment>
<dbReference type="InterPro" id="IPR001640">
    <property type="entry name" value="Lgt"/>
</dbReference>
<dbReference type="RefSeq" id="WP_031589324.1">
    <property type="nucleotide sequence ID" value="NZ_JNKN01000017.1"/>
</dbReference>
<feature type="transmembrane region" description="Helical" evidence="7">
    <location>
        <begin position="237"/>
        <end position="258"/>
    </location>
</feature>
<comment type="caution">
    <text evidence="8">The sequence shown here is derived from an EMBL/GenBank/DDBJ whole genome shotgun (WGS) entry which is preliminary data.</text>
</comment>
<protein>
    <recommendedName>
        <fullName evidence="7">Phosphatidylglycerol--prolipoprotein diacylglyceryl transferase</fullName>
        <ecNumber evidence="7">2.5.1.145</ecNumber>
    </recommendedName>
</protein>
<dbReference type="PANTHER" id="PTHR30589">
    <property type="entry name" value="PROLIPOPROTEIN DIACYLGLYCERYL TRANSFERASE"/>
    <property type="match status" value="1"/>
</dbReference>
<dbReference type="PANTHER" id="PTHR30589:SF0">
    <property type="entry name" value="PHOSPHATIDYLGLYCEROL--PROLIPOPROTEIN DIACYLGLYCERYL TRANSFERASE"/>
    <property type="match status" value="1"/>
</dbReference>
<dbReference type="EMBL" id="JQBL01000017">
    <property type="protein sequence ID" value="KRN49954.1"/>
    <property type="molecule type" value="Genomic_DNA"/>
</dbReference>
<comment type="catalytic activity">
    <reaction evidence="7">
        <text>L-cysteinyl-[prolipoprotein] + a 1,2-diacyl-sn-glycero-3-phospho-(1'-sn-glycerol) = an S-1,2-diacyl-sn-glyceryl-L-cysteinyl-[prolipoprotein] + sn-glycerol 1-phosphate + H(+)</text>
        <dbReference type="Rhea" id="RHEA:56712"/>
        <dbReference type="Rhea" id="RHEA-COMP:14679"/>
        <dbReference type="Rhea" id="RHEA-COMP:14680"/>
        <dbReference type="ChEBI" id="CHEBI:15378"/>
        <dbReference type="ChEBI" id="CHEBI:29950"/>
        <dbReference type="ChEBI" id="CHEBI:57685"/>
        <dbReference type="ChEBI" id="CHEBI:64716"/>
        <dbReference type="ChEBI" id="CHEBI:140658"/>
        <dbReference type="EC" id="2.5.1.145"/>
    </reaction>
</comment>
<feature type="binding site" evidence="7">
    <location>
        <position position="136"/>
    </location>
    <ligand>
        <name>a 1,2-diacyl-sn-glycero-3-phospho-(1'-sn-glycerol)</name>
        <dbReference type="ChEBI" id="CHEBI:64716"/>
    </ligand>
</feature>
<organism evidence="8 9">
    <name type="scientific">Kandleria vitulina DSM 20405</name>
    <dbReference type="NCBI Taxonomy" id="1410657"/>
    <lineage>
        <taxon>Bacteria</taxon>
        <taxon>Bacillati</taxon>
        <taxon>Bacillota</taxon>
        <taxon>Erysipelotrichia</taxon>
        <taxon>Erysipelotrichales</taxon>
        <taxon>Coprobacillaceae</taxon>
        <taxon>Kandleria</taxon>
    </lineage>
</organism>
<accession>A0A0R2HAK9</accession>
<feature type="transmembrane region" description="Helical" evidence="7">
    <location>
        <begin position="86"/>
        <end position="110"/>
    </location>
</feature>
<keyword evidence="3 7" id="KW-0808">Transferase</keyword>
<feature type="transmembrane region" description="Helical" evidence="7">
    <location>
        <begin position="52"/>
        <end position="74"/>
    </location>
</feature>
<keyword evidence="5 7" id="KW-1133">Transmembrane helix</keyword>
<evidence type="ECO:0000256" key="3">
    <source>
        <dbReference type="ARBA" id="ARBA00022679"/>
    </source>
</evidence>
<comment type="function">
    <text evidence="7">Catalyzes the transfer of the diacylglyceryl group from phosphatidylglycerol to the sulfhydryl group of the N-terminal cysteine of a prolipoprotein, the first step in the formation of mature lipoproteins.</text>
</comment>
<evidence type="ECO:0000256" key="5">
    <source>
        <dbReference type="ARBA" id="ARBA00022989"/>
    </source>
</evidence>
<dbReference type="GO" id="GO:0042158">
    <property type="term" value="P:lipoprotein biosynthetic process"/>
    <property type="evidence" value="ECO:0007669"/>
    <property type="project" value="UniProtKB-UniRule"/>
</dbReference>
<evidence type="ECO:0000313" key="9">
    <source>
        <dbReference type="Proteomes" id="UP000051841"/>
    </source>
</evidence>
<dbReference type="PATRIC" id="fig|1410657.5.peg.587"/>
<gene>
    <name evidence="7" type="primary">lgt</name>
    <name evidence="8" type="ORF">IV49_GL000561</name>
</gene>
<dbReference type="Pfam" id="PF01790">
    <property type="entry name" value="LGT"/>
    <property type="match status" value="1"/>
</dbReference>
<comment type="similarity">
    <text evidence="1 7">Belongs to the Lgt family.</text>
</comment>
<dbReference type="EC" id="2.5.1.145" evidence="7"/>
<reference evidence="8 9" key="1">
    <citation type="journal article" date="2015" name="Genome Announc.">
        <title>Expanding the biotechnology potential of lactobacilli through comparative genomics of 213 strains and associated genera.</title>
        <authorList>
            <person name="Sun Z."/>
            <person name="Harris H.M."/>
            <person name="McCann A."/>
            <person name="Guo C."/>
            <person name="Argimon S."/>
            <person name="Zhang W."/>
            <person name="Yang X."/>
            <person name="Jeffery I.B."/>
            <person name="Cooney J.C."/>
            <person name="Kagawa T.F."/>
            <person name="Liu W."/>
            <person name="Song Y."/>
            <person name="Salvetti E."/>
            <person name="Wrobel A."/>
            <person name="Rasinkangas P."/>
            <person name="Parkhill J."/>
            <person name="Rea M.C."/>
            <person name="O'Sullivan O."/>
            <person name="Ritari J."/>
            <person name="Douillard F.P."/>
            <person name="Paul Ross R."/>
            <person name="Yang R."/>
            <person name="Briner A.E."/>
            <person name="Felis G.E."/>
            <person name="de Vos W.M."/>
            <person name="Barrangou R."/>
            <person name="Klaenhammer T.R."/>
            <person name="Caufield P.W."/>
            <person name="Cui Y."/>
            <person name="Zhang H."/>
            <person name="O'Toole P.W."/>
        </authorList>
    </citation>
    <scope>NUCLEOTIDE SEQUENCE [LARGE SCALE GENOMIC DNA]</scope>
    <source>
        <strain evidence="8 9">DSM 20405</strain>
    </source>
</reference>
<keyword evidence="4 7" id="KW-0812">Transmembrane</keyword>
<dbReference type="GO" id="GO:0005886">
    <property type="term" value="C:plasma membrane"/>
    <property type="evidence" value="ECO:0007669"/>
    <property type="project" value="UniProtKB-SubCell"/>
</dbReference>
<keyword evidence="6 7" id="KW-0472">Membrane</keyword>
<dbReference type="Proteomes" id="UP000051841">
    <property type="component" value="Unassembled WGS sequence"/>
</dbReference>
<keyword evidence="2 7" id="KW-1003">Cell membrane</keyword>
<evidence type="ECO:0000256" key="6">
    <source>
        <dbReference type="ARBA" id="ARBA00023136"/>
    </source>
</evidence>
<dbReference type="UniPathway" id="UPA00664"/>
<evidence type="ECO:0000256" key="2">
    <source>
        <dbReference type="ARBA" id="ARBA00022475"/>
    </source>
</evidence>
<comment type="pathway">
    <text evidence="7">Protein modification; lipoprotein biosynthesis (diacylglyceryl transfer).</text>
</comment>
<proteinExistence type="inferred from homology"/>
<dbReference type="HAMAP" id="MF_01147">
    <property type="entry name" value="Lgt"/>
    <property type="match status" value="1"/>
</dbReference>
<keyword evidence="9" id="KW-1185">Reference proteome</keyword>
<feature type="transmembrane region" description="Helical" evidence="7">
    <location>
        <begin position="204"/>
        <end position="222"/>
    </location>
</feature>
<dbReference type="NCBIfam" id="TIGR00544">
    <property type="entry name" value="lgt"/>
    <property type="match status" value="1"/>
</dbReference>
<evidence type="ECO:0000256" key="1">
    <source>
        <dbReference type="ARBA" id="ARBA00007150"/>
    </source>
</evidence>
<feature type="transmembrane region" description="Helical" evidence="7">
    <location>
        <begin position="178"/>
        <end position="197"/>
    </location>
</feature>
<dbReference type="GO" id="GO:0008961">
    <property type="term" value="F:phosphatidylglycerol-prolipoprotein diacylglyceryl transferase activity"/>
    <property type="evidence" value="ECO:0007669"/>
    <property type="project" value="UniProtKB-UniRule"/>
</dbReference>
<evidence type="ECO:0000256" key="7">
    <source>
        <dbReference type="HAMAP-Rule" id="MF_01147"/>
    </source>
</evidence>
<feature type="transmembrane region" description="Helical" evidence="7">
    <location>
        <begin position="20"/>
        <end position="40"/>
    </location>
</feature>
<name>A0A0R2HAK9_9FIRM</name>
<keyword evidence="8" id="KW-0449">Lipoprotein</keyword>
<dbReference type="AlphaFoldDB" id="A0A0R2HAK9"/>